<evidence type="ECO:0000256" key="1">
    <source>
        <dbReference type="SAM" id="Phobius"/>
    </source>
</evidence>
<keyword evidence="1" id="KW-1133">Transmembrane helix</keyword>
<keyword evidence="2" id="KW-1185">Reference proteome</keyword>
<keyword evidence="1" id="KW-0812">Transmembrane</keyword>
<dbReference type="RefSeq" id="XP_036356185.1">
    <property type="nucleotide sequence ID" value="XM_036500292.1"/>
</dbReference>
<protein>
    <submittedName>
        <fullName evidence="3">Uncharacterized protein LOC118762047</fullName>
    </submittedName>
</protein>
<name>A0A7E6EMJ0_9MOLL</name>
<gene>
    <name evidence="3" type="primary">LOC118762047</name>
</gene>
<accession>A0A7E6EMJ0</accession>
<organism evidence="2 3">
    <name type="scientific">Octopus sinensis</name>
    <name type="common">East Asian common octopus</name>
    <dbReference type="NCBI Taxonomy" id="2607531"/>
    <lineage>
        <taxon>Eukaryota</taxon>
        <taxon>Metazoa</taxon>
        <taxon>Spiralia</taxon>
        <taxon>Lophotrochozoa</taxon>
        <taxon>Mollusca</taxon>
        <taxon>Cephalopoda</taxon>
        <taxon>Coleoidea</taxon>
        <taxon>Octopodiformes</taxon>
        <taxon>Octopoda</taxon>
        <taxon>Incirrata</taxon>
        <taxon>Octopodidae</taxon>
        <taxon>Octopus</taxon>
    </lineage>
</organism>
<reference evidence="3" key="1">
    <citation type="submission" date="2025-08" db="UniProtKB">
        <authorList>
            <consortium name="RefSeq"/>
        </authorList>
    </citation>
    <scope>IDENTIFICATION</scope>
</reference>
<evidence type="ECO:0000313" key="2">
    <source>
        <dbReference type="Proteomes" id="UP000515154"/>
    </source>
</evidence>
<keyword evidence="1" id="KW-0472">Membrane</keyword>
<proteinExistence type="predicted"/>
<feature type="transmembrane region" description="Helical" evidence="1">
    <location>
        <begin position="23"/>
        <end position="47"/>
    </location>
</feature>
<dbReference type="KEGG" id="osn:118762047"/>
<evidence type="ECO:0000313" key="3">
    <source>
        <dbReference type="RefSeq" id="XP_036356185.1"/>
    </source>
</evidence>
<sequence length="101" mass="11861">MFSCSSFADEETKGFEDAGSGKLIYAIVITFILCLENILLIICCVRYKWPPYIWIKTRVIKWISCKKYQNPPVEMRTLEAADQQMDQKQQSSKWIWNQQSS</sequence>
<dbReference type="AlphaFoldDB" id="A0A7E6EMJ0"/>
<dbReference type="Proteomes" id="UP000515154">
    <property type="component" value="Unplaced"/>
</dbReference>